<feature type="domain" description="AAR2 C-terminal" evidence="9">
    <location>
        <begin position="199"/>
        <end position="355"/>
    </location>
</feature>
<dbReference type="EMBL" id="QKKF02008413">
    <property type="protein sequence ID" value="RZF45720.1"/>
    <property type="molecule type" value="Genomic_DNA"/>
</dbReference>
<organism evidence="11 12">
    <name type="scientific">Laodelphax striatellus</name>
    <name type="common">Small brown planthopper</name>
    <name type="synonym">Delphax striatella</name>
    <dbReference type="NCBI Taxonomy" id="195883"/>
    <lineage>
        <taxon>Eukaryota</taxon>
        <taxon>Metazoa</taxon>
        <taxon>Ecdysozoa</taxon>
        <taxon>Arthropoda</taxon>
        <taxon>Hexapoda</taxon>
        <taxon>Insecta</taxon>
        <taxon>Pterygota</taxon>
        <taxon>Neoptera</taxon>
        <taxon>Paraneoptera</taxon>
        <taxon>Hemiptera</taxon>
        <taxon>Auchenorrhyncha</taxon>
        <taxon>Fulgoroidea</taxon>
        <taxon>Delphacidae</taxon>
        <taxon>Criomorphinae</taxon>
        <taxon>Laodelphax</taxon>
    </lineage>
</organism>
<dbReference type="CDD" id="cd13777">
    <property type="entry name" value="Aar2_N"/>
    <property type="match status" value="1"/>
</dbReference>
<dbReference type="InterPro" id="IPR038516">
    <property type="entry name" value="AAR2_N_sf"/>
</dbReference>
<dbReference type="Pfam" id="PF20981">
    <property type="entry name" value="AAR2_1st"/>
    <property type="match status" value="1"/>
</dbReference>
<keyword evidence="6" id="KW-0508">mRNA splicing</keyword>
<dbReference type="FunFam" id="2.60.34.20:FF:000001">
    <property type="entry name" value="protein AAR2 homolog"/>
    <property type="match status" value="1"/>
</dbReference>
<comment type="caution">
    <text evidence="11">The sequence shown here is derived from an EMBL/GenBank/DDBJ whole genome shotgun (WGS) entry which is preliminary data.</text>
</comment>
<gene>
    <name evidence="11" type="ORF">LSTR_LSTR005015</name>
</gene>
<dbReference type="InterPro" id="IPR007946">
    <property type="entry name" value="AAR2"/>
</dbReference>
<dbReference type="Gene3D" id="2.60.34.20">
    <property type="match status" value="1"/>
</dbReference>
<dbReference type="FunFam" id="1.25.40.550:FF:000001">
    <property type="entry name" value="AAR2 splicing factor homolog"/>
    <property type="match status" value="1"/>
</dbReference>
<dbReference type="GO" id="GO:0000244">
    <property type="term" value="P:spliceosomal tri-snRNP complex assembly"/>
    <property type="evidence" value="ECO:0007669"/>
    <property type="project" value="TreeGrafter"/>
</dbReference>
<dbReference type="SMR" id="A0A482XJL2"/>
<dbReference type="Proteomes" id="UP000291343">
    <property type="component" value="Unassembled WGS sequence"/>
</dbReference>
<name>A0A482XJL2_LAOST</name>
<dbReference type="PANTHER" id="PTHR12689:SF4">
    <property type="entry name" value="PROTEIN AAR2 HOMOLOG"/>
    <property type="match status" value="1"/>
</dbReference>
<feature type="domain" description="AAR2 N-terminal" evidence="10">
    <location>
        <begin position="18"/>
        <end position="148"/>
    </location>
</feature>
<evidence type="ECO:0000313" key="12">
    <source>
        <dbReference type="Proteomes" id="UP000291343"/>
    </source>
</evidence>
<dbReference type="STRING" id="195883.A0A482XJL2"/>
<dbReference type="InterPro" id="IPR038514">
    <property type="entry name" value="AAR2_C_sf"/>
</dbReference>
<dbReference type="CDD" id="cd13778">
    <property type="entry name" value="Aar2_C"/>
    <property type="match status" value="1"/>
</dbReference>
<sequence>MDSIEVDQEIAKRLLLEGCTFVFTDVPEGTNFGIDMKSWTVGDKFKGVKMIPPGLHFIYINATNDHNDYAPRIGFMHNFKPAEVLVKKWDTENEDISEEVVSEEEVERFRCNLKNLDKFLGVYPYDVYKRWTKLTNELNDDVAARLTPECGKIRSALELTVSDRPKSQRRSLSRYTSDQERQEQLLPTLEATPGTEFRYTPFPAKNYPDGATPSEITRHSMDKTYTLHAMITSHCKKAEDLVGELQFAFVCFVIGWSLESFEQWTQLVSLLCSCELAVEKRHAFYSRFLDVLETQLEEVPEDFLVDIVDSNNVIYRSLKDLFRTINSSDRIDGRLQSKAERFRGRLTHKFQWDFSELDCEDDEDAPVIVTL</sequence>
<evidence type="ECO:0000256" key="3">
    <source>
        <dbReference type="ARBA" id="ARBA00016372"/>
    </source>
</evidence>
<evidence type="ECO:0000256" key="4">
    <source>
        <dbReference type="ARBA" id="ARBA00022664"/>
    </source>
</evidence>
<dbReference type="GO" id="GO:0005681">
    <property type="term" value="C:spliceosomal complex"/>
    <property type="evidence" value="ECO:0007669"/>
    <property type="project" value="UniProtKB-KW"/>
</dbReference>
<dbReference type="Pfam" id="PF05282">
    <property type="entry name" value="AAR2"/>
    <property type="match status" value="1"/>
</dbReference>
<evidence type="ECO:0000259" key="10">
    <source>
        <dbReference type="Pfam" id="PF20981"/>
    </source>
</evidence>
<evidence type="ECO:0000313" key="11">
    <source>
        <dbReference type="EMBL" id="RZF45720.1"/>
    </source>
</evidence>
<evidence type="ECO:0000256" key="1">
    <source>
        <dbReference type="ARBA" id="ARBA00003708"/>
    </source>
</evidence>
<evidence type="ECO:0000256" key="8">
    <source>
        <dbReference type="ARBA" id="ARBA00047009"/>
    </source>
</evidence>
<keyword evidence="12" id="KW-1185">Reference proteome</keyword>
<dbReference type="InterPro" id="IPR033648">
    <property type="entry name" value="AAR2_C"/>
</dbReference>
<protein>
    <recommendedName>
        <fullName evidence="3">Protein AAR2 homolog</fullName>
    </recommendedName>
    <alternativeName>
        <fullName evidence="7">AAR2 splicing factor homolog</fullName>
    </alternativeName>
</protein>
<comment type="subunit">
    <text evidence="8">Interacts with PRPF8 (via RNase H homology domain). Component of a U5 snRNP complex that contains PRPF8.</text>
</comment>
<dbReference type="PANTHER" id="PTHR12689">
    <property type="entry name" value="A1 CISTRON SPLICING FACTOR AAR2-RELATED"/>
    <property type="match status" value="1"/>
</dbReference>
<dbReference type="InterPro" id="IPR033647">
    <property type="entry name" value="Aar2_N"/>
</dbReference>
<evidence type="ECO:0000256" key="7">
    <source>
        <dbReference type="ARBA" id="ARBA00030625"/>
    </source>
</evidence>
<keyword evidence="4" id="KW-0507">mRNA processing</keyword>
<dbReference type="OrthoDB" id="201752at2759"/>
<dbReference type="FunCoup" id="A0A482XJL2">
    <property type="interactions" value="1571"/>
</dbReference>
<evidence type="ECO:0000256" key="5">
    <source>
        <dbReference type="ARBA" id="ARBA00022728"/>
    </source>
</evidence>
<comment type="function">
    <text evidence="1">Component of the U5 snRNP complex that is required for spliceosome assembly and for pre-mRNA splicing.</text>
</comment>
<comment type="similarity">
    <text evidence="2">Belongs to the AAR2 family.</text>
</comment>
<dbReference type="InParanoid" id="A0A482XJL2"/>
<keyword evidence="5" id="KW-0747">Spliceosome</keyword>
<dbReference type="AlphaFoldDB" id="A0A482XJL2"/>
<evidence type="ECO:0000256" key="6">
    <source>
        <dbReference type="ARBA" id="ARBA00023187"/>
    </source>
</evidence>
<proteinExistence type="inferred from homology"/>
<evidence type="ECO:0000259" key="9">
    <source>
        <dbReference type="Pfam" id="PF05282"/>
    </source>
</evidence>
<dbReference type="Gene3D" id="1.25.40.550">
    <property type="entry name" value="Aar2, C-terminal domain-like"/>
    <property type="match status" value="1"/>
</dbReference>
<accession>A0A482XJL2</accession>
<evidence type="ECO:0000256" key="2">
    <source>
        <dbReference type="ARBA" id="ARBA00006281"/>
    </source>
</evidence>
<reference evidence="11 12" key="1">
    <citation type="journal article" date="2017" name="Gigascience">
        <title>Genome sequence of the small brown planthopper, Laodelphax striatellus.</title>
        <authorList>
            <person name="Zhu J."/>
            <person name="Jiang F."/>
            <person name="Wang X."/>
            <person name="Yang P."/>
            <person name="Bao Y."/>
            <person name="Zhao W."/>
            <person name="Wang W."/>
            <person name="Lu H."/>
            <person name="Wang Q."/>
            <person name="Cui N."/>
            <person name="Li J."/>
            <person name="Chen X."/>
            <person name="Luo L."/>
            <person name="Yu J."/>
            <person name="Kang L."/>
            <person name="Cui F."/>
        </authorList>
    </citation>
    <scope>NUCLEOTIDE SEQUENCE [LARGE SCALE GENOMIC DNA]</scope>
    <source>
        <strain evidence="11">Lst14</strain>
    </source>
</reference>